<evidence type="ECO:0000313" key="6">
    <source>
        <dbReference type="Proteomes" id="UP001273350"/>
    </source>
</evidence>
<comment type="caution">
    <text evidence="5">The sequence shown here is derived from an EMBL/GenBank/DDBJ whole genome shotgun (WGS) entry which is preliminary data.</text>
</comment>
<name>A0ABU4RH67_9FLAO</name>
<sequence>MIHLFFTRFDKPISSDNWSRLQEYLSPELRKKSNSYRKWEDQHAFVLGRLLLMECLNEIGISKNAILDIKYNEFGKPFLNNDIDFNISHSGNFVICAIAQKAKLGIDIEVITPIDFKDYNYILTAEEWQKIHLSEDPLKSFFRLWTMKESLIKAVGNGLSIPLLDITIHNNKVLYDNKSWNLTELVLSENSCASVATTIAHPNFVFFEVDYSTGFKEKKIIQTNIKKIESPF</sequence>
<dbReference type="InterPro" id="IPR050559">
    <property type="entry name" value="P-Pant_transferase_sf"/>
</dbReference>
<dbReference type="SUPFAM" id="SSF56214">
    <property type="entry name" value="4'-phosphopantetheinyl transferase"/>
    <property type="match status" value="2"/>
</dbReference>
<dbReference type="Pfam" id="PF01648">
    <property type="entry name" value="ACPS"/>
    <property type="match status" value="1"/>
</dbReference>
<dbReference type="GO" id="GO:0016740">
    <property type="term" value="F:transferase activity"/>
    <property type="evidence" value="ECO:0007669"/>
    <property type="project" value="UniProtKB-KW"/>
</dbReference>
<organism evidence="5 6">
    <name type="scientific">Flavobacterium cupriresistens</name>
    <dbReference type="NCBI Taxonomy" id="2893885"/>
    <lineage>
        <taxon>Bacteria</taxon>
        <taxon>Pseudomonadati</taxon>
        <taxon>Bacteroidota</taxon>
        <taxon>Flavobacteriia</taxon>
        <taxon>Flavobacteriales</taxon>
        <taxon>Flavobacteriaceae</taxon>
        <taxon>Flavobacterium</taxon>
    </lineage>
</organism>
<dbReference type="InterPro" id="IPR037143">
    <property type="entry name" value="4-PPantetheinyl_Trfase_dom_sf"/>
</dbReference>
<proteinExistence type="inferred from homology"/>
<reference evidence="5 6" key="1">
    <citation type="submission" date="2023-11" db="EMBL/GenBank/DDBJ databases">
        <title>Unpublished Manusciprt.</title>
        <authorList>
            <person name="Saticioglu I.B."/>
            <person name="Ay H."/>
            <person name="Ajmi N."/>
            <person name="Altun S."/>
            <person name="Duman M."/>
        </authorList>
    </citation>
    <scope>NUCLEOTIDE SEQUENCE [LARGE SCALE GENOMIC DNA]</scope>
    <source>
        <strain evidence="5 6">Fl-318</strain>
    </source>
</reference>
<evidence type="ECO:0000256" key="1">
    <source>
        <dbReference type="ARBA" id="ARBA00010990"/>
    </source>
</evidence>
<dbReference type="PANTHER" id="PTHR12215">
    <property type="entry name" value="PHOSPHOPANTETHEINE TRANSFERASE"/>
    <property type="match status" value="1"/>
</dbReference>
<dbReference type="EMBL" id="JAWXVI010000013">
    <property type="protein sequence ID" value="MDX6191915.1"/>
    <property type="molecule type" value="Genomic_DNA"/>
</dbReference>
<evidence type="ECO:0000259" key="4">
    <source>
        <dbReference type="Pfam" id="PF22624"/>
    </source>
</evidence>
<accession>A0ABU4RH67</accession>
<dbReference type="PANTHER" id="PTHR12215:SF10">
    <property type="entry name" value="L-AMINOADIPATE-SEMIALDEHYDE DEHYDROGENASE-PHOSPHOPANTETHEINYL TRANSFERASE"/>
    <property type="match status" value="1"/>
</dbReference>
<evidence type="ECO:0000313" key="5">
    <source>
        <dbReference type="EMBL" id="MDX6191915.1"/>
    </source>
</evidence>
<gene>
    <name evidence="5" type="ORF">SGQ83_21360</name>
</gene>
<feature type="domain" description="4'-phosphopantetheinyl transferase" evidence="3">
    <location>
        <begin position="104"/>
        <end position="173"/>
    </location>
</feature>
<keyword evidence="6" id="KW-1185">Reference proteome</keyword>
<protein>
    <submittedName>
        <fullName evidence="5">4'-phosphopantetheinyl transferase superfamily protein</fullName>
    </submittedName>
</protein>
<evidence type="ECO:0000256" key="2">
    <source>
        <dbReference type="ARBA" id="ARBA00022679"/>
    </source>
</evidence>
<evidence type="ECO:0000259" key="3">
    <source>
        <dbReference type="Pfam" id="PF01648"/>
    </source>
</evidence>
<keyword evidence="2 5" id="KW-0808">Transferase</keyword>
<feature type="domain" description="4'-phosphopantetheinyl transferase N-terminal" evidence="4">
    <location>
        <begin position="14"/>
        <end position="97"/>
    </location>
</feature>
<dbReference type="InterPro" id="IPR008278">
    <property type="entry name" value="4-PPantetheinyl_Trfase_dom"/>
</dbReference>
<comment type="similarity">
    <text evidence="1">Belongs to the P-Pant transferase superfamily. Gsp/Sfp/HetI/AcpT family.</text>
</comment>
<dbReference type="Pfam" id="PF22624">
    <property type="entry name" value="AASDHPPT_N"/>
    <property type="match status" value="1"/>
</dbReference>
<dbReference type="Gene3D" id="3.90.470.20">
    <property type="entry name" value="4'-phosphopantetheinyl transferase domain"/>
    <property type="match status" value="2"/>
</dbReference>
<dbReference type="RefSeq" id="WP_230002382.1">
    <property type="nucleotide sequence ID" value="NZ_CP087134.1"/>
</dbReference>
<dbReference type="Proteomes" id="UP001273350">
    <property type="component" value="Unassembled WGS sequence"/>
</dbReference>
<dbReference type="InterPro" id="IPR055066">
    <property type="entry name" value="AASDHPPT_N"/>
</dbReference>